<dbReference type="InterPro" id="IPR007730">
    <property type="entry name" value="SPOR-like_dom"/>
</dbReference>
<reference evidence="13 14" key="1">
    <citation type="submission" date="2020-08" db="EMBL/GenBank/DDBJ databases">
        <title>The Agave Microbiome: Exploring the role of microbial communities in plant adaptations to desert environments.</title>
        <authorList>
            <person name="Partida-Martinez L.P."/>
        </authorList>
    </citation>
    <scope>NUCLEOTIDE SEQUENCE [LARGE SCALE GENOMIC DNA]</scope>
    <source>
        <strain evidence="13 14">AS3.12</strain>
    </source>
</reference>
<feature type="region of interest" description="Disordered" evidence="10">
    <location>
        <begin position="311"/>
        <end position="343"/>
    </location>
</feature>
<dbReference type="GO" id="GO:0009002">
    <property type="term" value="F:serine-type D-Ala-D-Ala carboxypeptidase activity"/>
    <property type="evidence" value="ECO:0007669"/>
    <property type="project" value="UniProtKB-EC"/>
</dbReference>
<evidence type="ECO:0000256" key="3">
    <source>
        <dbReference type="ARBA" id="ARBA00022801"/>
    </source>
</evidence>
<evidence type="ECO:0000256" key="10">
    <source>
        <dbReference type="SAM" id="MobiDB-lite"/>
    </source>
</evidence>
<accession>A0A7X0JIB9</accession>
<dbReference type="GO" id="GO:0008360">
    <property type="term" value="P:regulation of cell shape"/>
    <property type="evidence" value="ECO:0007669"/>
    <property type="project" value="UniProtKB-KW"/>
</dbReference>
<dbReference type="Gene3D" id="3.40.710.10">
    <property type="entry name" value="DD-peptidase/beta-lactamase superfamily"/>
    <property type="match status" value="1"/>
</dbReference>
<evidence type="ECO:0000259" key="12">
    <source>
        <dbReference type="PROSITE" id="PS51724"/>
    </source>
</evidence>
<evidence type="ECO:0000256" key="7">
    <source>
        <dbReference type="PIRSR" id="PIRSR618044-1"/>
    </source>
</evidence>
<dbReference type="InterPro" id="IPR018044">
    <property type="entry name" value="Peptidase_S11"/>
</dbReference>
<name>A0A7X0JIB9_9HYPH</name>
<dbReference type="EC" id="3.4.16.4" evidence="13"/>
<dbReference type="GO" id="GO:0009252">
    <property type="term" value="P:peptidoglycan biosynthetic process"/>
    <property type="evidence" value="ECO:0007669"/>
    <property type="project" value="UniProtKB-KW"/>
</dbReference>
<evidence type="ECO:0000256" key="5">
    <source>
        <dbReference type="ARBA" id="ARBA00022984"/>
    </source>
</evidence>
<evidence type="ECO:0000256" key="8">
    <source>
        <dbReference type="PIRSR" id="PIRSR618044-2"/>
    </source>
</evidence>
<feature type="domain" description="SPOR" evidence="12">
    <location>
        <begin position="361"/>
        <end position="444"/>
    </location>
</feature>
<dbReference type="Gene3D" id="3.30.70.1070">
    <property type="entry name" value="Sporulation related repeat"/>
    <property type="match status" value="1"/>
</dbReference>
<feature type="active site" description="Acyl-ester intermediate" evidence="7">
    <location>
        <position position="55"/>
    </location>
</feature>
<dbReference type="Proteomes" id="UP000585437">
    <property type="component" value="Unassembled WGS sequence"/>
</dbReference>
<keyword evidence="4" id="KW-0133">Cell shape</keyword>
<keyword evidence="14" id="KW-1185">Reference proteome</keyword>
<dbReference type="EMBL" id="JACHBU010000001">
    <property type="protein sequence ID" value="MBB6507191.1"/>
    <property type="molecule type" value="Genomic_DNA"/>
</dbReference>
<organism evidence="13 14">
    <name type="scientific">Rhizobium soli</name>
    <dbReference type="NCBI Taxonomy" id="424798"/>
    <lineage>
        <taxon>Bacteria</taxon>
        <taxon>Pseudomonadati</taxon>
        <taxon>Pseudomonadota</taxon>
        <taxon>Alphaproteobacteria</taxon>
        <taxon>Hyphomicrobiales</taxon>
        <taxon>Rhizobiaceae</taxon>
        <taxon>Rhizobium/Agrobacterium group</taxon>
        <taxon>Rhizobium</taxon>
    </lineage>
</organism>
<feature type="active site" description="Proton acceptor" evidence="7">
    <location>
        <position position="58"/>
    </location>
</feature>
<dbReference type="RefSeq" id="WP_184653639.1">
    <property type="nucleotide sequence ID" value="NZ_JACHBU010000001.1"/>
</dbReference>
<keyword evidence="5" id="KW-0573">Peptidoglycan synthesis</keyword>
<dbReference type="PRINTS" id="PR00725">
    <property type="entry name" value="DADACBPTASE1"/>
</dbReference>
<evidence type="ECO:0000256" key="4">
    <source>
        <dbReference type="ARBA" id="ARBA00022960"/>
    </source>
</evidence>
<evidence type="ECO:0000256" key="1">
    <source>
        <dbReference type="ARBA" id="ARBA00007164"/>
    </source>
</evidence>
<dbReference type="PANTHER" id="PTHR21581:SF6">
    <property type="entry name" value="TRAFFICKING PROTEIN PARTICLE COMPLEX SUBUNIT 12"/>
    <property type="match status" value="1"/>
</dbReference>
<evidence type="ECO:0000256" key="9">
    <source>
        <dbReference type="RuleBase" id="RU004016"/>
    </source>
</evidence>
<keyword evidence="13" id="KW-0121">Carboxypeptidase</keyword>
<dbReference type="InterPro" id="IPR036680">
    <property type="entry name" value="SPOR-like_sf"/>
</dbReference>
<dbReference type="PROSITE" id="PS51724">
    <property type="entry name" value="SPOR"/>
    <property type="match status" value="1"/>
</dbReference>
<sequence>MVRLLRVLSFFLVSCLAVAAGRTDAQAGYAHFIYDVSAGKILASENGDVLNHPASLTKMMTLYLTFEAIKSGRMTWDEQIVMTPNAASKIPFKLGLKPGETLSVREAVLATGIRSANDSAAALGDRLGGSEERFATMMTAKARALGMSKTVFRNASGLPDPAQITTARDMAILALSLIRDYPSEYQLFSMRSFVFRGRTIRGHNNLMYRYPGMDGIKTGFVNASGYNLASAVVVNGKRYIGVVMGGKSARKRDDQMAALLDQYTNPMRPAGGALVATAEPQKRPGFQPGGQAGAPAAGQVLSYAEQPRRQISPGMASSSQRTVAASAGGRTQSRTGIEPPVPLPSARVADASSAASQVDAASNAAGWSIQVAAAGSRRAATAMLERALPVLAGGFGPAAPSVEGYKDGAREYFRARFVGFASREVAASACASLQAKSMTCFVVR</sequence>
<feature type="signal peptide" evidence="11">
    <location>
        <begin position="1"/>
        <end position="19"/>
    </location>
</feature>
<dbReference type="GO" id="GO:0071555">
    <property type="term" value="P:cell wall organization"/>
    <property type="evidence" value="ECO:0007669"/>
    <property type="project" value="UniProtKB-KW"/>
</dbReference>
<dbReference type="SUPFAM" id="SSF56601">
    <property type="entry name" value="beta-lactamase/transpeptidase-like"/>
    <property type="match status" value="1"/>
</dbReference>
<keyword evidence="2 11" id="KW-0732">Signal</keyword>
<evidence type="ECO:0000256" key="6">
    <source>
        <dbReference type="ARBA" id="ARBA00023316"/>
    </source>
</evidence>
<dbReference type="InterPro" id="IPR001967">
    <property type="entry name" value="Peptidase_S11_N"/>
</dbReference>
<evidence type="ECO:0000313" key="13">
    <source>
        <dbReference type="EMBL" id="MBB6507191.1"/>
    </source>
</evidence>
<gene>
    <name evidence="13" type="ORF">F4695_000510</name>
</gene>
<dbReference type="GO" id="GO:0042834">
    <property type="term" value="F:peptidoglycan binding"/>
    <property type="evidence" value="ECO:0007669"/>
    <property type="project" value="InterPro"/>
</dbReference>
<dbReference type="PANTHER" id="PTHR21581">
    <property type="entry name" value="D-ALANYL-D-ALANINE CARBOXYPEPTIDASE"/>
    <property type="match status" value="1"/>
</dbReference>
<protein>
    <submittedName>
        <fullName evidence="13">D-alanyl-D-alanine carboxypeptidase (Penicillin-binding protein 5/6)</fullName>
        <ecNumber evidence="13">3.4.16.4</ecNumber>
    </submittedName>
</protein>
<comment type="caution">
    <text evidence="13">The sequence shown here is derived from an EMBL/GenBank/DDBJ whole genome shotgun (WGS) entry which is preliminary data.</text>
</comment>
<dbReference type="InterPro" id="IPR012338">
    <property type="entry name" value="Beta-lactam/transpept-like"/>
</dbReference>
<keyword evidence="13" id="KW-0645">Protease</keyword>
<proteinExistence type="inferred from homology"/>
<comment type="similarity">
    <text evidence="1 9">Belongs to the peptidase S11 family.</text>
</comment>
<evidence type="ECO:0000313" key="14">
    <source>
        <dbReference type="Proteomes" id="UP000585437"/>
    </source>
</evidence>
<feature type="chain" id="PRO_5031272646" evidence="11">
    <location>
        <begin position="20"/>
        <end position="444"/>
    </location>
</feature>
<feature type="compositionally biased region" description="Polar residues" evidence="10">
    <location>
        <begin position="315"/>
        <end position="335"/>
    </location>
</feature>
<dbReference type="AlphaFoldDB" id="A0A7X0JIB9"/>
<evidence type="ECO:0000256" key="2">
    <source>
        <dbReference type="ARBA" id="ARBA00022729"/>
    </source>
</evidence>
<dbReference type="GO" id="GO:0006508">
    <property type="term" value="P:proteolysis"/>
    <property type="evidence" value="ECO:0007669"/>
    <property type="project" value="InterPro"/>
</dbReference>
<keyword evidence="3 13" id="KW-0378">Hydrolase</keyword>
<feature type="active site" evidence="7">
    <location>
        <position position="115"/>
    </location>
</feature>
<dbReference type="Pfam" id="PF00768">
    <property type="entry name" value="Peptidase_S11"/>
    <property type="match status" value="1"/>
</dbReference>
<feature type="binding site" evidence="8">
    <location>
        <position position="217"/>
    </location>
    <ligand>
        <name>substrate</name>
    </ligand>
</feature>
<keyword evidence="6" id="KW-0961">Cell wall biogenesis/degradation</keyword>
<dbReference type="Pfam" id="PF05036">
    <property type="entry name" value="SPOR"/>
    <property type="match status" value="1"/>
</dbReference>
<evidence type="ECO:0000256" key="11">
    <source>
        <dbReference type="SAM" id="SignalP"/>
    </source>
</evidence>